<dbReference type="AlphaFoldDB" id="A0A1J8NJK9"/>
<comment type="caution">
    <text evidence="20">The sequence shown here is derived from an EMBL/GenBank/DDBJ whole genome shotgun (WGS) entry which is preliminary data.</text>
</comment>
<keyword evidence="8" id="KW-0698">rRNA processing</keyword>
<evidence type="ECO:0000256" key="8">
    <source>
        <dbReference type="ARBA" id="ARBA00022552"/>
    </source>
</evidence>
<feature type="compositionally biased region" description="Basic and acidic residues" evidence="18">
    <location>
        <begin position="788"/>
        <end position="798"/>
    </location>
</feature>
<dbReference type="InterPro" id="IPR003029">
    <property type="entry name" value="S1_domain"/>
</dbReference>
<keyword evidence="11" id="KW-0479">Metal-binding</keyword>
<dbReference type="InterPro" id="IPR019307">
    <property type="entry name" value="RNA-bd_AU-1/RNase_E/G"/>
</dbReference>
<feature type="domain" description="S1 motif" evidence="19">
    <location>
        <begin position="43"/>
        <end position="121"/>
    </location>
</feature>
<dbReference type="Gene3D" id="3.40.1260.20">
    <property type="entry name" value="Ribonuclease E, catalytic domain"/>
    <property type="match status" value="1"/>
</dbReference>
<comment type="cofactor">
    <cofactor evidence="1">
        <name>Mg(2+)</name>
        <dbReference type="ChEBI" id="CHEBI:18420"/>
    </cofactor>
</comment>
<keyword evidence="21" id="KW-1185">Reference proteome</keyword>
<comment type="subcellular location">
    <subcellularLocation>
        <location evidence="2">Cytoplasm</location>
    </subcellularLocation>
</comment>
<evidence type="ECO:0000256" key="4">
    <source>
        <dbReference type="ARBA" id="ARBA00017719"/>
    </source>
</evidence>
<feature type="compositionally biased region" description="Basic and acidic residues" evidence="18">
    <location>
        <begin position="610"/>
        <end position="623"/>
    </location>
</feature>
<dbReference type="PROSITE" id="PS50126">
    <property type="entry name" value="S1"/>
    <property type="match status" value="1"/>
</dbReference>
<keyword evidence="17" id="KW-0472">Membrane</keyword>
<evidence type="ECO:0000256" key="14">
    <source>
        <dbReference type="ARBA" id="ARBA00022801"/>
    </source>
</evidence>
<evidence type="ECO:0000256" key="11">
    <source>
        <dbReference type="ARBA" id="ARBA00022723"/>
    </source>
</evidence>
<dbReference type="NCBIfam" id="TIGR00757">
    <property type="entry name" value="RNaseEG"/>
    <property type="match status" value="1"/>
</dbReference>
<dbReference type="GO" id="GO:0008033">
    <property type="term" value="P:tRNA processing"/>
    <property type="evidence" value="ECO:0007669"/>
    <property type="project" value="UniProtKB-KW"/>
</dbReference>
<dbReference type="GO" id="GO:0004519">
    <property type="term" value="F:endonuclease activity"/>
    <property type="evidence" value="ECO:0007669"/>
    <property type="project" value="UniProtKB-KW"/>
</dbReference>
<feature type="region of interest" description="Disordered" evidence="18">
    <location>
        <begin position="571"/>
        <end position="712"/>
    </location>
</feature>
<dbReference type="GO" id="GO:0005737">
    <property type="term" value="C:cytoplasm"/>
    <property type="evidence" value="ECO:0007669"/>
    <property type="project" value="UniProtKB-SubCell"/>
</dbReference>
<keyword evidence="14" id="KW-0378">Hydrolase</keyword>
<evidence type="ECO:0000256" key="15">
    <source>
        <dbReference type="ARBA" id="ARBA00022842"/>
    </source>
</evidence>
<keyword evidence="7" id="KW-0997">Cell inner membrane</keyword>
<feature type="compositionally biased region" description="Basic residues" evidence="18">
    <location>
        <begin position="643"/>
        <end position="652"/>
    </location>
</feature>
<proteinExistence type="inferred from homology"/>
<evidence type="ECO:0000256" key="3">
    <source>
        <dbReference type="ARBA" id="ARBA00005663"/>
    </source>
</evidence>
<organism evidence="20 21">
    <name type="scientific">Candidatus Rickettsiella isopodorum</name>
    <dbReference type="NCBI Taxonomy" id="1225476"/>
    <lineage>
        <taxon>Bacteria</taxon>
        <taxon>Pseudomonadati</taxon>
        <taxon>Pseudomonadota</taxon>
        <taxon>Gammaproteobacteria</taxon>
        <taxon>Legionellales</taxon>
        <taxon>Coxiellaceae</taxon>
        <taxon>Rickettsiella</taxon>
    </lineage>
</organism>
<dbReference type="GO" id="GO:0004540">
    <property type="term" value="F:RNA nuclease activity"/>
    <property type="evidence" value="ECO:0007669"/>
    <property type="project" value="InterPro"/>
</dbReference>
<dbReference type="EMBL" id="LUKY01000032">
    <property type="protein sequence ID" value="OIZ95090.1"/>
    <property type="molecule type" value="Genomic_DNA"/>
</dbReference>
<dbReference type="Pfam" id="PF00575">
    <property type="entry name" value="S1"/>
    <property type="match status" value="1"/>
</dbReference>
<evidence type="ECO:0000256" key="1">
    <source>
        <dbReference type="ARBA" id="ARBA00001946"/>
    </source>
</evidence>
<keyword evidence="10" id="KW-0540">Nuclease</keyword>
<feature type="compositionally biased region" description="Polar residues" evidence="18">
    <location>
        <begin position="658"/>
        <end position="670"/>
    </location>
</feature>
<evidence type="ECO:0000256" key="17">
    <source>
        <dbReference type="ARBA" id="ARBA00023136"/>
    </source>
</evidence>
<evidence type="ECO:0000256" key="6">
    <source>
        <dbReference type="ARBA" id="ARBA00022490"/>
    </source>
</evidence>
<sequence length="798" mass="91253">MHNEKNRILINANQPGEIRVALLEDNKLSDLDIEYSGQEQKKSNIYKGKISRIEPSLEAAFIGYGADRHGFLPFKEIAPSYFKGRNHESQSIKHSLKVGQEMMVQIEKEERGDKGAALTTYITLPGSYLVLMPNNPGAGGISRRIEGEERREMQDLMQELMKQMDLSKDMGLILRTAGVGREFPELQNDLHLLIQQWNAIQKAYNERPAPFLIFQEGDLITRSIRDYLRRDIDEIIIDDKKIYEKIKHYIEQIRPDFVSRITLYQNSIPLFMYFDIEEAVESAFKRKIELSSGATIVIDRTEALVSIDINSGRSTKNVDIEETAVATNLEAAKEIAHQLRVRDLGGLIVIDFIDMNSEENQRKVENCLRLATKKDRARIQIGRISAFGLLEMSRQRLRHSLGKANETLCARCNGEGTVRTIESLTLSLLRAIEKEALKKSTQQIRVEIPVDMATYLINEKRPAIQQIEQRYKINLVLIPNPYWQSPQFKITGLGRNINLQANENASYQILDKSCAESPLPYSAPTIKTIETPAVKSLSFAINKNKTKTQLGLLSRLLGMLKDLGKTKVELNKKPLKKEMTHTSMYPNDPHRHPSERRYSKTNRNNRMRNPRRDDRDRRDKDGEGGSENNGNGGQHRPNAGKQSHNRYNKHHAQRYESHPQQQNNKSTPAVVSTERKSLANKRKQPLLEKTVIKPENKLHTQASREENLTIKPESKIPEKKVIISQQQVEKITPSQEKKKPLADPVTNTANVNASNPTPSTNANNPSSQRRNTMRRYGGEPKLRHRTYSHYEQDQKTKS</sequence>
<keyword evidence="6" id="KW-0963">Cytoplasm</keyword>
<dbReference type="Gene3D" id="2.40.50.140">
    <property type="entry name" value="Nucleic acid-binding proteins"/>
    <property type="match status" value="1"/>
</dbReference>
<dbReference type="InterPro" id="IPR012340">
    <property type="entry name" value="NA-bd_OB-fold"/>
</dbReference>
<name>A0A1J8NJK9_9COXI</name>
<feature type="region of interest" description="Disordered" evidence="18">
    <location>
        <begin position="727"/>
        <end position="798"/>
    </location>
</feature>
<feature type="compositionally biased region" description="Low complexity" evidence="18">
    <location>
        <begin position="752"/>
        <end position="767"/>
    </location>
</feature>
<keyword evidence="12" id="KW-0699">rRNA-binding</keyword>
<dbReference type="InterPro" id="IPR004659">
    <property type="entry name" value="RNase_E/G"/>
</dbReference>
<dbReference type="STRING" id="1225476.A1D18_03055"/>
<dbReference type="Pfam" id="PF10150">
    <property type="entry name" value="RNase_E_G"/>
    <property type="match status" value="1"/>
</dbReference>
<dbReference type="SMART" id="SM00316">
    <property type="entry name" value="S1"/>
    <property type="match status" value="1"/>
</dbReference>
<dbReference type="PANTHER" id="PTHR30001">
    <property type="entry name" value="RIBONUCLEASE"/>
    <property type="match status" value="1"/>
</dbReference>
<dbReference type="InterPro" id="IPR048583">
    <property type="entry name" value="RNase_E_G_thioredoxin-like"/>
</dbReference>
<evidence type="ECO:0000256" key="2">
    <source>
        <dbReference type="ARBA" id="ARBA00004496"/>
    </source>
</evidence>
<feature type="compositionally biased region" description="Basic and acidic residues" evidence="18">
    <location>
        <begin position="571"/>
        <end position="580"/>
    </location>
</feature>
<comment type="similarity">
    <text evidence="3">Belongs to the RNase E/G family. RNase G subfamily.</text>
</comment>
<dbReference type="GO" id="GO:0019843">
    <property type="term" value="F:rRNA binding"/>
    <property type="evidence" value="ECO:0007669"/>
    <property type="project" value="UniProtKB-KW"/>
</dbReference>
<keyword evidence="9" id="KW-0819">tRNA processing</keyword>
<reference evidence="20 21" key="1">
    <citation type="submission" date="2016-03" db="EMBL/GenBank/DDBJ databases">
        <title>Comparative genomics of Rickettsiella.</title>
        <authorList>
            <person name="Chandler C."/>
            <person name="Wang Y."/>
        </authorList>
    </citation>
    <scope>NUCLEOTIDE SEQUENCE [LARGE SCALE GENOMIC DNA]</scope>
    <source>
        <strain evidence="20 21">RCFS May 2013</strain>
    </source>
</reference>
<evidence type="ECO:0000313" key="21">
    <source>
        <dbReference type="Proteomes" id="UP000183924"/>
    </source>
</evidence>
<dbReference type="Pfam" id="PF20833">
    <property type="entry name" value="RNase_E_G_Thio"/>
    <property type="match status" value="1"/>
</dbReference>
<dbReference type="PANTHER" id="PTHR30001:SF1">
    <property type="entry name" value="RIBONUCLEASE E_G-LIKE PROTEIN, CHLOROPLASTIC"/>
    <property type="match status" value="1"/>
</dbReference>
<dbReference type="GO" id="GO:0016787">
    <property type="term" value="F:hydrolase activity"/>
    <property type="evidence" value="ECO:0007669"/>
    <property type="project" value="UniProtKB-KW"/>
</dbReference>
<evidence type="ECO:0000256" key="16">
    <source>
        <dbReference type="ARBA" id="ARBA00022884"/>
    </source>
</evidence>
<evidence type="ECO:0000256" key="9">
    <source>
        <dbReference type="ARBA" id="ARBA00022694"/>
    </source>
</evidence>
<keyword evidence="16" id="KW-0694">RNA-binding</keyword>
<evidence type="ECO:0000256" key="10">
    <source>
        <dbReference type="ARBA" id="ARBA00022722"/>
    </source>
</evidence>
<gene>
    <name evidence="20" type="ORF">A1D18_03055</name>
</gene>
<dbReference type="CDD" id="cd04453">
    <property type="entry name" value="S1_RNase_E"/>
    <property type="match status" value="1"/>
</dbReference>
<feature type="compositionally biased region" description="Basic and acidic residues" evidence="18">
    <location>
        <begin position="588"/>
        <end position="598"/>
    </location>
</feature>
<evidence type="ECO:0000256" key="7">
    <source>
        <dbReference type="ARBA" id="ARBA00022519"/>
    </source>
</evidence>
<evidence type="ECO:0000259" key="19">
    <source>
        <dbReference type="PROSITE" id="PS50126"/>
    </source>
</evidence>
<evidence type="ECO:0000256" key="18">
    <source>
        <dbReference type="SAM" id="MobiDB-lite"/>
    </source>
</evidence>
<protein>
    <recommendedName>
        <fullName evidence="4">Ribonuclease G</fullName>
    </recommendedName>
</protein>
<keyword evidence="15" id="KW-0460">Magnesium</keyword>
<evidence type="ECO:0000313" key="20">
    <source>
        <dbReference type="EMBL" id="OIZ95090.1"/>
    </source>
</evidence>
<evidence type="ECO:0000256" key="12">
    <source>
        <dbReference type="ARBA" id="ARBA00022730"/>
    </source>
</evidence>
<keyword evidence="13" id="KW-0255">Endonuclease</keyword>
<dbReference type="SUPFAM" id="SSF50249">
    <property type="entry name" value="Nucleic acid-binding proteins"/>
    <property type="match status" value="1"/>
</dbReference>
<feature type="compositionally biased region" description="Basic residues" evidence="18">
    <location>
        <begin position="599"/>
        <end position="609"/>
    </location>
</feature>
<accession>A0A1J8NJK9</accession>
<keyword evidence="5" id="KW-1003">Cell membrane</keyword>
<dbReference type="RefSeq" id="WP_071662352.1">
    <property type="nucleotide sequence ID" value="NZ_LUKY01000032.1"/>
</dbReference>
<dbReference type="OrthoDB" id="9804278at2"/>
<evidence type="ECO:0000256" key="5">
    <source>
        <dbReference type="ARBA" id="ARBA00022475"/>
    </source>
</evidence>
<evidence type="ECO:0000256" key="13">
    <source>
        <dbReference type="ARBA" id="ARBA00022759"/>
    </source>
</evidence>
<dbReference type="Proteomes" id="UP000183924">
    <property type="component" value="Unassembled WGS sequence"/>
</dbReference>
<dbReference type="GO" id="GO:0046872">
    <property type="term" value="F:metal ion binding"/>
    <property type="evidence" value="ECO:0007669"/>
    <property type="project" value="UniProtKB-KW"/>
</dbReference>
<dbReference type="GO" id="GO:0006364">
    <property type="term" value="P:rRNA processing"/>
    <property type="evidence" value="ECO:0007669"/>
    <property type="project" value="UniProtKB-KW"/>
</dbReference>
<feature type="compositionally biased region" description="Basic and acidic residues" evidence="18">
    <location>
        <begin position="690"/>
        <end position="712"/>
    </location>
</feature>